<gene>
    <name evidence="1" type="ORF">J2S44_002151</name>
</gene>
<evidence type="ECO:0000313" key="1">
    <source>
        <dbReference type="EMBL" id="MDR7321901.1"/>
    </source>
</evidence>
<proteinExistence type="predicted"/>
<dbReference type="Gene3D" id="2.50.20.20">
    <property type="match status" value="1"/>
</dbReference>
<accession>A0AAE3ZM83</accession>
<evidence type="ECO:0008006" key="3">
    <source>
        <dbReference type="Google" id="ProtNLM"/>
    </source>
</evidence>
<reference evidence="1 2" key="1">
    <citation type="submission" date="2023-07" db="EMBL/GenBank/DDBJ databases">
        <title>Sequencing the genomes of 1000 actinobacteria strains.</title>
        <authorList>
            <person name="Klenk H.-P."/>
        </authorList>
    </citation>
    <scope>NUCLEOTIDE SEQUENCE [LARGE SCALE GENOMIC DNA]</scope>
    <source>
        <strain evidence="1 2">DSM 44711</strain>
    </source>
</reference>
<organism evidence="1 2">
    <name type="scientific">Catenuloplanes niger</name>
    <dbReference type="NCBI Taxonomy" id="587534"/>
    <lineage>
        <taxon>Bacteria</taxon>
        <taxon>Bacillati</taxon>
        <taxon>Actinomycetota</taxon>
        <taxon>Actinomycetes</taxon>
        <taxon>Micromonosporales</taxon>
        <taxon>Micromonosporaceae</taxon>
        <taxon>Catenuloplanes</taxon>
    </lineage>
</organism>
<sequence>MRSRTVAGLALALVLSGCSGEPDPAATEDPARQAALTALARSDDHLQTESFTVEVTSGDAMRTTSRMDVPNRRAESALRQATGEEQSMTVRTRLLGDAVFMQIDGVPIPGVDAARWMRIDPARIPPGREVSFAPGRNDAGGADRVLAAITDANRLPDGRYKGTLDLAQVGTGTGLSFSTSDIAGLGDAARAVPFLATLDERGRLTHLQIDLPAITAGKAPMVETRYSAFGEPFEVATPPAGQTVTPPDSVYQYFGR</sequence>
<dbReference type="AlphaFoldDB" id="A0AAE3ZM83"/>
<comment type="caution">
    <text evidence="1">The sequence shown here is derived from an EMBL/GenBank/DDBJ whole genome shotgun (WGS) entry which is preliminary data.</text>
</comment>
<dbReference type="PROSITE" id="PS51257">
    <property type="entry name" value="PROKAR_LIPOPROTEIN"/>
    <property type="match status" value="1"/>
</dbReference>
<dbReference type="Proteomes" id="UP001183629">
    <property type="component" value="Unassembled WGS sequence"/>
</dbReference>
<evidence type="ECO:0000313" key="2">
    <source>
        <dbReference type="Proteomes" id="UP001183629"/>
    </source>
</evidence>
<name>A0AAE3ZM83_9ACTN</name>
<keyword evidence="2" id="KW-1185">Reference proteome</keyword>
<dbReference type="EMBL" id="JAVDYC010000001">
    <property type="protein sequence ID" value="MDR7321901.1"/>
    <property type="molecule type" value="Genomic_DNA"/>
</dbReference>
<dbReference type="RefSeq" id="WP_310411423.1">
    <property type="nucleotide sequence ID" value="NZ_JAVDYC010000001.1"/>
</dbReference>
<protein>
    <recommendedName>
        <fullName evidence="3">Lipoprotein</fullName>
    </recommendedName>
</protein>